<evidence type="ECO:0000313" key="3">
    <source>
        <dbReference type="Proteomes" id="UP001187315"/>
    </source>
</evidence>
<evidence type="ECO:0000256" key="1">
    <source>
        <dbReference type="SAM" id="MobiDB-lite"/>
    </source>
</evidence>
<accession>A0AA88SZ99</accession>
<protein>
    <submittedName>
        <fullName evidence="2">Uncharacterized protein</fullName>
    </submittedName>
</protein>
<sequence length="214" mass="24930">MDRMKSVSNNNKGLWDCPRFKYSKDTQELIQVMMRESRLTNFQQRQINTELKKGGTLPLICKPTSSAASTKPEIRISKGPVVSSRPQRRTAEKCCAGDNYTRERFRPSATRDLEKEKHRLQNILATGQEEAQPSPSHTRPPNRVEDSEIDRFQEVLDEIEERRRFLEEMIALGKGSQYHHIINTEISQKIRELELIDRARSEATRMEEEKNEES</sequence>
<feature type="compositionally biased region" description="Polar residues" evidence="1">
    <location>
        <begin position="125"/>
        <end position="139"/>
    </location>
</feature>
<keyword evidence="3" id="KW-1185">Reference proteome</keyword>
<evidence type="ECO:0000313" key="2">
    <source>
        <dbReference type="EMBL" id="KAK2857575.1"/>
    </source>
</evidence>
<dbReference type="PANTHER" id="PTHR28348:SF1">
    <property type="entry name" value="UPF0193 PROTEIN EVG1"/>
    <property type="match status" value="1"/>
</dbReference>
<dbReference type="AlphaFoldDB" id="A0AA88SZ99"/>
<dbReference type="PANTHER" id="PTHR28348">
    <property type="entry name" value="UPF0193 PROTEIN EVG1"/>
    <property type="match status" value="1"/>
</dbReference>
<comment type="caution">
    <text evidence="2">The sequence shown here is derived from an EMBL/GenBank/DDBJ whole genome shotgun (WGS) entry which is preliminary data.</text>
</comment>
<organism evidence="2 3">
    <name type="scientific">Tachysurus vachellii</name>
    <name type="common">Darkbarbel catfish</name>
    <name type="synonym">Pelteobagrus vachellii</name>
    <dbReference type="NCBI Taxonomy" id="175792"/>
    <lineage>
        <taxon>Eukaryota</taxon>
        <taxon>Metazoa</taxon>
        <taxon>Chordata</taxon>
        <taxon>Craniata</taxon>
        <taxon>Vertebrata</taxon>
        <taxon>Euteleostomi</taxon>
        <taxon>Actinopterygii</taxon>
        <taxon>Neopterygii</taxon>
        <taxon>Teleostei</taxon>
        <taxon>Ostariophysi</taxon>
        <taxon>Siluriformes</taxon>
        <taxon>Bagridae</taxon>
        <taxon>Tachysurus</taxon>
    </lineage>
</organism>
<dbReference type="EMBL" id="JAVHJS010000005">
    <property type="protein sequence ID" value="KAK2857575.1"/>
    <property type="molecule type" value="Genomic_DNA"/>
</dbReference>
<feature type="region of interest" description="Disordered" evidence="1">
    <location>
        <begin position="125"/>
        <end position="145"/>
    </location>
</feature>
<dbReference type="Pfam" id="PF05250">
    <property type="entry name" value="UPF0193"/>
    <property type="match status" value="1"/>
</dbReference>
<name>A0AA88SZ99_TACVA</name>
<proteinExistence type="predicted"/>
<dbReference type="Proteomes" id="UP001187315">
    <property type="component" value="Unassembled WGS sequence"/>
</dbReference>
<gene>
    <name evidence="2" type="ORF">Q7C36_005494</name>
</gene>
<reference evidence="2" key="1">
    <citation type="submission" date="2023-08" db="EMBL/GenBank/DDBJ databases">
        <title>Pelteobagrus vachellii genome.</title>
        <authorList>
            <person name="Liu H."/>
        </authorList>
    </citation>
    <scope>NUCLEOTIDE SEQUENCE</scope>
    <source>
        <strain evidence="2">PRFRI_2022a</strain>
        <tissue evidence="2">Muscle</tissue>
    </source>
</reference>
<dbReference type="InterPro" id="IPR007914">
    <property type="entry name" value="UPF0193"/>
</dbReference>